<dbReference type="SUPFAM" id="SSF55008">
    <property type="entry name" value="HMA, heavy metal-associated domain"/>
    <property type="match status" value="1"/>
</dbReference>
<dbReference type="InterPro" id="IPR023214">
    <property type="entry name" value="HAD_sf"/>
</dbReference>
<dbReference type="PROSITE" id="PS50846">
    <property type="entry name" value="HMA_2"/>
    <property type="match status" value="1"/>
</dbReference>
<dbReference type="Gene3D" id="3.40.1110.10">
    <property type="entry name" value="Calcium-transporting ATPase, cytoplasmic domain N"/>
    <property type="match status" value="1"/>
</dbReference>
<evidence type="ECO:0000256" key="7">
    <source>
        <dbReference type="ARBA" id="ARBA00022967"/>
    </source>
</evidence>
<feature type="transmembrane region" description="Helical" evidence="10">
    <location>
        <begin position="888"/>
        <end position="911"/>
    </location>
</feature>
<dbReference type="PANTHER" id="PTHR43520:SF8">
    <property type="entry name" value="P-TYPE CU(+) TRANSPORTER"/>
    <property type="match status" value="1"/>
</dbReference>
<feature type="transmembrane region" description="Helical" evidence="10">
    <location>
        <begin position="309"/>
        <end position="331"/>
    </location>
</feature>
<dbReference type="InterPro" id="IPR027256">
    <property type="entry name" value="P-typ_ATPase_IB"/>
</dbReference>
<feature type="transmembrane region" description="Helical" evidence="10">
    <location>
        <begin position="269"/>
        <end position="288"/>
    </location>
</feature>
<gene>
    <name evidence="12" type="ORF">EHS25_000334</name>
</gene>
<comment type="subcellular location">
    <subcellularLocation>
        <location evidence="1">Endomembrane system</location>
        <topology evidence="1">Multi-pass membrane protein</topology>
    </subcellularLocation>
    <subcellularLocation>
        <location evidence="10">Membrane</location>
    </subcellularLocation>
</comment>
<evidence type="ECO:0000259" key="11">
    <source>
        <dbReference type="PROSITE" id="PS50846"/>
    </source>
</evidence>
<keyword evidence="8 10" id="KW-1133">Transmembrane helix</keyword>
<dbReference type="OrthoDB" id="432719at2759"/>
<dbReference type="GO" id="GO:0043682">
    <property type="term" value="F:P-type divalent copper transporter activity"/>
    <property type="evidence" value="ECO:0007669"/>
    <property type="project" value="TreeGrafter"/>
</dbReference>
<dbReference type="NCBIfam" id="TIGR01494">
    <property type="entry name" value="ATPase_P-type"/>
    <property type="match status" value="2"/>
</dbReference>
<protein>
    <recommendedName>
        <fullName evidence="11">HMA domain-containing protein</fullName>
    </recommendedName>
</protein>
<dbReference type="GO" id="GO:0005507">
    <property type="term" value="F:copper ion binding"/>
    <property type="evidence" value="ECO:0007669"/>
    <property type="project" value="TreeGrafter"/>
</dbReference>
<dbReference type="STRING" id="1890683.A0A427YVT2"/>
<dbReference type="CDD" id="cd02094">
    <property type="entry name" value="P-type_ATPase_Cu-like"/>
    <property type="match status" value="1"/>
</dbReference>
<evidence type="ECO:0000256" key="9">
    <source>
        <dbReference type="ARBA" id="ARBA00023136"/>
    </source>
</evidence>
<dbReference type="GO" id="GO:0012505">
    <property type="term" value="C:endomembrane system"/>
    <property type="evidence" value="ECO:0007669"/>
    <property type="project" value="UniProtKB-SubCell"/>
</dbReference>
<dbReference type="GO" id="GO:0016887">
    <property type="term" value="F:ATP hydrolysis activity"/>
    <property type="evidence" value="ECO:0007669"/>
    <property type="project" value="InterPro"/>
</dbReference>
<dbReference type="InterPro" id="IPR018303">
    <property type="entry name" value="ATPase_P-typ_P_site"/>
</dbReference>
<dbReference type="InterPro" id="IPR001757">
    <property type="entry name" value="P_typ_ATPase"/>
</dbReference>
<dbReference type="GO" id="GO:0055070">
    <property type="term" value="P:copper ion homeostasis"/>
    <property type="evidence" value="ECO:0007669"/>
    <property type="project" value="TreeGrafter"/>
</dbReference>
<dbReference type="CDD" id="cd00371">
    <property type="entry name" value="HMA"/>
    <property type="match status" value="1"/>
</dbReference>
<keyword evidence="3 10" id="KW-0812">Transmembrane</keyword>
<dbReference type="Pfam" id="PF00702">
    <property type="entry name" value="Hydrolase"/>
    <property type="match status" value="1"/>
</dbReference>
<dbReference type="SUPFAM" id="SSF81660">
    <property type="entry name" value="Metal cation-transporting ATPase, ATP-binding domain N"/>
    <property type="match status" value="1"/>
</dbReference>
<evidence type="ECO:0000313" key="13">
    <source>
        <dbReference type="Proteomes" id="UP000279259"/>
    </source>
</evidence>
<dbReference type="PRINTS" id="PR00119">
    <property type="entry name" value="CATATPASE"/>
</dbReference>
<dbReference type="PROSITE" id="PS01047">
    <property type="entry name" value="HMA_1"/>
    <property type="match status" value="1"/>
</dbReference>
<dbReference type="FunFam" id="2.70.150.10:FF:000002">
    <property type="entry name" value="Copper-transporting ATPase 1, putative"/>
    <property type="match status" value="1"/>
</dbReference>
<dbReference type="AlphaFoldDB" id="A0A427YVT2"/>
<dbReference type="EMBL" id="RSCD01000001">
    <property type="protein sequence ID" value="RSH95248.1"/>
    <property type="molecule type" value="Genomic_DNA"/>
</dbReference>
<comment type="similarity">
    <text evidence="2 10">Belongs to the cation transport ATPase (P-type) (TC 3.A.3) family. Type IB subfamily.</text>
</comment>
<organism evidence="12 13">
    <name type="scientific">Saitozyma podzolica</name>
    <dbReference type="NCBI Taxonomy" id="1890683"/>
    <lineage>
        <taxon>Eukaryota</taxon>
        <taxon>Fungi</taxon>
        <taxon>Dikarya</taxon>
        <taxon>Basidiomycota</taxon>
        <taxon>Agaricomycotina</taxon>
        <taxon>Tremellomycetes</taxon>
        <taxon>Tremellales</taxon>
        <taxon>Trimorphomycetaceae</taxon>
        <taxon>Saitozyma</taxon>
    </lineage>
</organism>
<feature type="transmembrane region" description="Helical" evidence="10">
    <location>
        <begin position="493"/>
        <end position="515"/>
    </location>
</feature>
<reference evidence="12 13" key="1">
    <citation type="submission" date="2018-11" db="EMBL/GenBank/DDBJ databases">
        <title>Genome sequence of Saitozyma podzolica DSM 27192.</title>
        <authorList>
            <person name="Aliyu H."/>
            <person name="Gorte O."/>
            <person name="Ochsenreither K."/>
        </authorList>
    </citation>
    <scope>NUCLEOTIDE SEQUENCE [LARGE SCALE GENOMIC DNA]</scope>
    <source>
        <strain evidence="12 13">DSM 27192</strain>
    </source>
</reference>
<feature type="transmembrane region" description="Helical" evidence="10">
    <location>
        <begin position="233"/>
        <end position="254"/>
    </location>
</feature>
<dbReference type="GO" id="GO:0005524">
    <property type="term" value="F:ATP binding"/>
    <property type="evidence" value="ECO:0007669"/>
    <property type="project" value="UniProtKB-UniRule"/>
</dbReference>
<dbReference type="InterPro" id="IPR044492">
    <property type="entry name" value="P_typ_ATPase_HD_dom"/>
</dbReference>
<keyword evidence="6 10" id="KW-0067">ATP-binding</keyword>
<dbReference type="Proteomes" id="UP000279259">
    <property type="component" value="Unassembled WGS sequence"/>
</dbReference>
<dbReference type="InterPro" id="IPR008250">
    <property type="entry name" value="ATPase_P-typ_transduc_dom_A_sf"/>
</dbReference>
<dbReference type="GO" id="GO:0016020">
    <property type="term" value="C:membrane"/>
    <property type="evidence" value="ECO:0007669"/>
    <property type="project" value="UniProtKB-SubCell"/>
</dbReference>
<evidence type="ECO:0000256" key="5">
    <source>
        <dbReference type="ARBA" id="ARBA00022741"/>
    </source>
</evidence>
<dbReference type="Gene3D" id="3.40.50.1000">
    <property type="entry name" value="HAD superfamily/HAD-like"/>
    <property type="match status" value="2"/>
</dbReference>
<evidence type="ECO:0000256" key="4">
    <source>
        <dbReference type="ARBA" id="ARBA00022723"/>
    </source>
</evidence>
<evidence type="ECO:0000256" key="6">
    <source>
        <dbReference type="ARBA" id="ARBA00022840"/>
    </source>
</evidence>
<evidence type="ECO:0000256" key="3">
    <source>
        <dbReference type="ARBA" id="ARBA00022692"/>
    </source>
</evidence>
<dbReference type="Pfam" id="PF00403">
    <property type="entry name" value="HMA"/>
    <property type="match status" value="1"/>
</dbReference>
<dbReference type="SUPFAM" id="SSF81665">
    <property type="entry name" value="Calcium ATPase, transmembrane domain M"/>
    <property type="match status" value="1"/>
</dbReference>
<feature type="domain" description="HMA" evidence="11">
    <location>
        <begin position="60"/>
        <end position="132"/>
    </location>
</feature>
<dbReference type="InterPro" id="IPR036412">
    <property type="entry name" value="HAD-like_sf"/>
</dbReference>
<dbReference type="SFLD" id="SFLDG00002">
    <property type="entry name" value="C1.7:_P-type_atpase_like"/>
    <property type="match status" value="1"/>
</dbReference>
<dbReference type="InterPro" id="IPR036163">
    <property type="entry name" value="HMA_dom_sf"/>
</dbReference>
<dbReference type="SFLD" id="SFLDS00003">
    <property type="entry name" value="Haloacid_Dehalogenase"/>
    <property type="match status" value="1"/>
</dbReference>
<proteinExistence type="inferred from homology"/>
<dbReference type="Pfam" id="PF00122">
    <property type="entry name" value="E1-E2_ATPase"/>
    <property type="match status" value="1"/>
</dbReference>
<evidence type="ECO:0000256" key="10">
    <source>
        <dbReference type="RuleBase" id="RU362081"/>
    </source>
</evidence>
<dbReference type="NCBIfam" id="TIGR01525">
    <property type="entry name" value="ATPase-IB_hvy"/>
    <property type="match status" value="1"/>
</dbReference>
<dbReference type="Gene3D" id="2.70.150.10">
    <property type="entry name" value="Calcium-transporting ATPase, cytoplasmic transduction domain A"/>
    <property type="match status" value="1"/>
</dbReference>
<keyword evidence="5 10" id="KW-0547">Nucleotide-binding</keyword>
<dbReference type="InterPro" id="IPR023299">
    <property type="entry name" value="ATPase_P-typ_cyto_dom_N"/>
</dbReference>
<dbReference type="SUPFAM" id="SSF56784">
    <property type="entry name" value="HAD-like"/>
    <property type="match status" value="1"/>
</dbReference>
<name>A0A427YVT2_9TREE</name>
<accession>A0A427YVT2</accession>
<comment type="caution">
    <text evidence="12">The sequence shown here is derived from an EMBL/GenBank/DDBJ whole genome shotgun (WGS) entry which is preliminary data.</text>
</comment>
<dbReference type="PRINTS" id="PR00943">
    <property type="entry name" value="CUATPASE"/>
</dbReference>
<dbReference type="InterPro" id="IPR017969">
    <property type="entry name" value="Heavy-metal-associated_CS"/>
</dbReference>
<evidence type="ECO:0000313" key="12">
    <source>
        <dbReference type="EMBL" id="RSH95248.1"/>
    </source>
</evidence>
<keyword evidence="7" id="KW-1278">Translocase</keyword>
<dbReference type="FunFam" id="3.30.70.100:FF:000043">
    <property type="entry name" value="Copper-transporting ATPase 2"/>
    <property type="match status" value="1"/>
</dbReference>
<dbReference type="PROSITE" id="PS00154">
    <property type="entry name" value="ATPASE_E1_E2"/>
    <property type="match status" value="1"/>
</dbReference>
<sequence length="1020" mass="108425">MSSPPSPAARTRPRSSSILSDLVTAAASPFSALLKPVMPGPSGIVLDEESKGEISSEGLRKVELKIGGMTCGACVASIEGQLKQPGIHSVQISLLAERGVVEYEESFVDPSGKKWTEASIAEEIEDIGFEAEVVERSEVQQVELRIYGLENPTLVDSIVDATTSLAGVHDASLPFPHTHLLLTHSLLLISLRSIVDSLSASFPQLSFLPTSSQSDDQLASLKKHKETAQWRRTFVISAWFAVPVFVIGMLAMYLPRWLMGWTMWRICTGIYLGDLVCLGLTIPVQFFLARRFYHNAWKAVKHGSATMDVLVVLGTSAAFAYSVFAMVFAMFSEDPEYHPQTFFDTSTMLITFVSLGRYIENLAKGKTSAALTDLMALTPSSATILDGETTRKIPTELVQVGDVVLVIPGERISADGEVLSGSTSVDESMVTGEALPVPKSLRSQVIGGTVNGLGTITFRVTRAGADTALSQIVKLVEDAQTSKAPIQQFADRVAGVFVPVVITLALLTFSIWMIISMLSSSLPDVFHSPGVSKFGVCLKLCISVVVVACPCALGLSTPTAVMVGTGVGAKNGILIKGGKALEASKDVRRVVLDKTGTVTEGKMKVASVIWAGSSDANDTASLALSTPAAPLQRHSILALLSLSESRSEHPLALAVAAYGGETLASAGLPPPHGEVVEFESFTGEGVEAVVKLSTGVQERLRIGKAEFVLSKSAEAGELPQAMSQFQSAQMRAARTVVFVSIVRAGPIPVLALALADSPKLSSAHAIAALQRMGIAVTMLTGDAEETAKAVAREVGIDEDEVYAGVSPKGKAKIVRDLMERDNGGVAMVGDGINDSPALVASSLGIALSSGTSVAIEAADFVLMRSDLLDVVAALDLGRTIFRKIKANLLWACCYNILMIPLAMGVLLPWGIHLHPMMAAAAMAFSSVSVVASSLTLKWWRRPRSSVLPGETYEAGGMRRGLRDLYADAQLVASGSIRSVVALARNVERRGSTLPLLRRFSLRPPTREYEAIPLDVERGGE</sequence>
<evidence type="ECO:0000256" key="8">
    <source>
        <dbReference type="ARBA" id="ARBA00022989"/>
    </source>
</evidence>
<feature type="transmembrane region" description="Helical" evidence="10">
    <location>
        <begin position="337"/>
        <end position="359"/>
    </location>
</feature>
<feature type="transmembrane region" description="Helical" evidence="10">
    <location>
        <begin position="917"/>
        <end position="936"/>
    </location>
</feature>
<keyword evidence="9 10" id="KW-0472">Membrane</keyword>
<dbReference type="Gene3D" id="3.30.70.100">
    <property type="match status" value="1"/>
</dbReference>
<dbReference type="PANTHER" id="PTHR43520">
    <property type="entry name" value="ATP7, ISOFORM B"/>
    <property type="match status" value="1"/>
</dbReference>
<keyword evidence="13" id="KW-1185">Reference proteome</keyword>
<dbReference type="SUPFAM" id="SSF81653">
    <property type="entry name" value="Calcium ATPase, transduction domain A"/>
    <property type="match status" value="1"/>
</dbReference>
<dbReference type="InterPro" id="IPR006121">
    <property type="entry name" value="HMA_dom"/>
</dbReference>
<evidence type="ECO:0000256" key="1">
    <source>
        <dbReference type="ARBA" id="ARBA00004127"/>
    </source>
</evidence>
<feature type="transmembrane region" description="Helical" evidence="10">
    <location>
        <begin position="535"/>
        <end position="555"/>
    </location>
</feature>
<evidence type="ECO:0000256" key="2">
    <source>
        <dbReference type="ARBA" id="ARBA00006024"/>
    </source>
</evidence>
<keyword evidence="4 10" id="KW-0479">Metal-binding</keyword>
<dbReference type="SFLD" id="SFLDF00027">
    <property type="entry name" value="p-type_atpase"/>
    <property type="match status" value="1"/>
</dbReference>
<dbReference type="PRINTS" id="PR00942">
    <property type="entry name" value="CUATPASEI"/>
</dbReference>
<dbReference type="InterPro" id="IPR023298">
    <property type="entry name" value="ATPase_P-typ_TM_dom_sf"/>
</dbReference>
<dbReference type="InterPro" id="IPR059000">
    <property type="entry name" value="ATPase_P-type_domA"/>
</dbReference>